<dbReference type="PANTHER" id="PTHR37842">
    <property type="match status" value="1"/>
</dbReference>
<dbReference type="InterPro" id="IPR031924">
    <property type="entry name" value="GH115"/>
</dbReference>
<dbReference type="AlphaFoldDB" id="A0A1Y3YXI6"/>
<evidence type="ECO:0008006" key="6">
    <source>
        <dbReference type="Google" id="ProtNLM"/>
    </source>
</evidence>
<keyword evidence="1" id="KW-0378">Hydrolase</keyword>
<dbReference type="PANTHER" id="PTHR37842:SF2">
    <property type="entry name" value="GYLCOSYL HYDROLASE 115 C-TERMINAL DOMAIN-CONTAINING PROTEIN"/>
    <property type="match status" value="1"/>
</dbReference>
<sequence length="673" mass="78879">MSAGIDFLVLSKGNFRMVVSDGELSPIKLAVETLQRDFKSVMGFCPPIVSTSTDGEKELIELIIINESIVDSSMNKSELRPLDGFESHRLYAETSSRRIYLTGKDMRGTIYAIYTFSEKFLDVPPLWFFSSWEPQKKKQIEVPCNLDYFYKSPQVRYRAWFPNDTELFTPWRQLTVQNNEVWLETMLRLKLNTVEMEQTITYPDYKLEESVSLLRKYGLILSSTHHTACNNNLVTWKEYWYKVHGIAPPKLLLSDEKSLCEFWQYSIETVCRCEQENLWTIAFRGIGDQPYWAAFEDAPVSEEERAEVINRMLHIQLAMIKEKTGNPNPFVRVTFYDELSDLLAKGYLKPPVGNNILWTFVAARRDHYPYDDIVTFDTATQINLGYYMNLQFTSTGAHLAAAEGPWKMEFNFRYANSRCPLALSVVNAGNLREFVMELAANASMMWDMATYDTDRFLYDFCVRYFGKEHAEEVMQLYRDYYYAYWEQKSADFPGLERQFIFHDLRYARVFKQIGEGFECFSSNPLKDIIRERVPGRSFRIEGNNQVDSLLSGMERTFDRFDKVAQRCAQLMPQLPEQYRCFFLDNLSAPCHYMAALSHSLYHFLRAYKYTEKRTKNLDLSIEYLEKAQEALYSTQHGVFTDWYAGDKLHGKFNIPAKLKLLHKLRDKYCEKQM</sequence>
<evidence type="ECO:0000313" key="5">
    <source>
        <dbReference type="Proteomes" id="UP000285159"/>
    </source>
</evidence>
<protein>
    <recommendedName>
        <fullName evidence="6">Glycosyl hydrolase family 115</fullName>
    </recommendedName>
</protein>
<dbReference type="GO" id="GO:0016787">
    <property type="term" value="F:hydrolase activity"/>
    <property type="evidence" value="ECO:0007669"/>
    <property type="project" value="UniProtKB-KW"/>
</dbReference>
<evidence type="ECO:0000313" key="4">
    <source>
        <dbReference type="Proteomes" id="UP000195386"/>
    </source>
</evidence>
<accession>A0A1Y3YXI6</accession>
<dbReference type="Proteomes" id="UP000285159">
    <property type="component" value="Unassembled WGS sequence"/>
</dbReference>
<dbReference type="GO" id="GO:0005975">
    <property type="term" value="P:carbohydrate metabolic process"/>
    <property type="evidence" value="ECO:0007669"/>
    <property type="project" value="UniProtKB-ARBA"/>
</dbReference>
<evidence type="ECO:0000313" key="2">
    <source>
        <dbReference type="EMBL" id="OUO02407.1"/>
    </source>
</evidence>
<reference evidence="2" key="2">
    <citation type="journal article" date="2018" name="BMC Genomics">
        <title>Whole genome sequencing and function prediction of 133 gut anaerobes isolated from chicken caecum in pure cultures.</title>
        <authorList>
            <person name="Medvecky M."/>
            <person name="Cejkova D."/>
            <person name="Polansky O."/>
            <person name="Karasova D."/>
            <person name="Kubasova T."/>
            <person name="Cizek A."/>
            <person name="Rychlik I."/>
        </authorList>
    </citation>
    <scope>NUCLEOTIDE SEQUENCE</scope>
    <source>
        <strain evidence="2">An43</strain>
    </source>
</reference>
<dbReference type="Pfam" id="PF15979">
    <property type="entry name" value="Glyco_hydro_115"/>
    <property type="match status" value="1"/>
</dbReference>
<dbReference type="InterPro" id="IPR042301">
    <property type="entry name" value="GH115_sf"/>
</dbReference>
<dbReference type="Gene3D" id="3.20.20.520">
    <property type="entry name" value="Glycosyl hydrolase family 115"/>
    <property type="match status" value="1"/>
</dbReference>
<dbReference type="EMBL" id="QRWP01000002">
    <property type="protein sequence ID" value="RGT34875.1"/>
    <property type="molecule type" value="Genomic_DNA"/>
</dbReference>
<organism evidence="2 4">
    <name type="scientific">Bacteroides clarus</name>
    <dbReference type="NCBI Taxonomy" id="626929"/>
    <lineage>
        <taxon>Bacteria</taxon>
        <taxon>Pseudomonadati</taxon>
        <taxon>Bacteroidota</taxon>
        <taxon>Bacteroidia</taxon>
        <taxon>Bacteroidales</taxon>
        <taxon>Bacteroidaceae</taxon>
        <taxon>Bacteroides</taxon>
    </lineage>
</organism>
<reference evidence="4" key="1">
    <citation type="submission" date="2017-04" db="EMBL/GenBank/DDBJ databases">
        <title>Function of individual gut microbiota members based on whole genome sequencing of pure cultures obtained from chicken caecum.</title>
        <authorList>
            <person name="Medvecky M."/>
            <person name="Cejkova D."/>
            <person name="Polansky O."/>
            <person name="Karasova D."/>
            <person name="Kubasova T."/>
            <person name="Cizek A."/>
            <person name="Rychlik I."/>
        </authorList>
    </citation>
    <scope>NUCLEOTIDE SEQUENCE [LARGE SCALE GENOMIC DNA]</scope>
    <source>
        <strain evidence="4">An43</strain>
    </source>
</reference>
<evidence type="ECO:0000256" key="1">
    <source>
        <dbReference type="ARBA" id="ARBA00022801"/>
    </source>
</evidence>
<dbReference type="Proteomes" id="UP000195386">
    <property type="component" value="Unassembled WGS sequence"/>
</dbReference>
<gene>
    <name evidence="2" type="ORF">B5F97_02480</name>
    <name evidence="3" type="ORF">DWX38_02770</name>
</gene>
<reference evidence="3 5" key="3">
    <citation type="submission" date="2018-08" db="EMBL/GenBank/DDBJ databases">
        <title>A genome reference for cultivated species of the human gut microbiota.</title>
        <authorList>
            <person name="Zou Y."/>
            <person name="Xue W."/>
            <person name="Luo G."/>
        </authorList>
    </citation>
    <scope>NUCLEOTIDE SEQUENCE [LARGE SCALE GENOMIC DNA]</scope>
    <source>
        <strain evidence="3 5">AF19-1AC</strain>
    </source>
</reference>
<dbReference type="EMBL" id="NFII01000002">
    <property type="protein sequence ID" value="OUO02407.1"/>
    <property type="molecule type" value="Genomic_DNA"/>
</dbReference>
<dbReference type="SUPFAM" id="SSF55545">
    <property type="entry name" value="beta-N-acetylhexosaminidase-like domain"/>
    <property type="match status" value="1"/>
</dbReference>
<dbReference type="InterPro" id="IPR029018">
    <property type="entry name" value="Hex-like_dom2"/>
</dbReference>
<name>A0A1Y3YXI6_9BACE</name>
<comment type="caution">
    <text evidence="2">The sequence shown here is derived from an EMBL/GenBank/DDBJ whole genome shotgun (WGS) entry which is preliminary data.</text>
</comment>
<evidence type="ECO:0000313" key="3">
    <source>
        <dbReference type="EMBL" id="RGT34875.1"/>
    </source>
</evidence>
<dbReference type="Gene3D" id="3.30.379.10">
    <property type="entry name" value="Chitobiase/beta-hexosaminidase domain 2-like"/>
    <property type="match status" value="1"/>
</dbReference>
<proteinExistence type="predicted"/>